<keyword evidence="6 10" id="KW-0812">Transmembrane</keyword>
<sequence length="162" mass="17344">MANAEDMEDEVSVAPPKKKGGRGMMFAGIAALLLLGGGGYLYTRGHGAQAAVTPPKAPELFLPLDPAFVVNFQDQDATRYLQVGVTVMTHDPAAVQAMKDSDPVIRNALVMLFSSQTYVGLSDINGKKKLQAEALDAVRKIVADKIGKPDVDAIYFTSFVMQ</sequence>
<evidence type="ECO:0000256" key="7">
    <source>
        <dbReference type="ARBA" id="ARBA00022779"/>
    </source>
</evidence>
<evidence type="ECO:0000313" key="11">
    <source>
        <dbReference type="EMBL" id="GGA27533.1"/>
    </source>
</evidence>
<keyword evidence="7 10" id="KW-0283">Flagellar rotation</keyword>
<feature type="transmembrane region" description="Helical" evidence="10">
    <location>
        <begin position="24"/>
        <end position="42"/>
    </location>
</feature>
<keyword evidence="12" id="KW-1185">Reference proteome</keyword>
<keyword evidence="9 10" id="KW-0472">Membrane</keyword>
<reference evidence="12" key="1">
    <citation type="journal article" date="2019" name="Int. J. Syst. Evol. Microbiol.">
        <title>The Global Catalogue of Microorganisms (GCM) 10K type strain sequencing project: providing services to taxonomists for standard genome sequencing and annotation.</title>
        <authorList>
            <consortium name="The Broad Institute Genomics Platform"/>
            <consortium name="The Broad Institute Genome Sequencing Center for Infectious Disease"/>
            <person name="Wu L."/>
            <person name="Ma J."/>
        </authorList>
    </citation>
    <scope>NUCLEOTIDE SEQUENCE [LARGE SCALE GENOMIC DNA]</scope>
    <source>
        <strain evidence="12">CGMCC 1.15439</strain>
    </source>
</reference>
<keyword evidence="8 10" id="KW-1133">Transmembrane helix</keyword>
<evidence type="ECO:0000256" key="1">
    <source>
        <dbReference type="ARBA" id="ARBA00002254"/>
    </source>
</evidence>
<keyword evidence="5 10" id="KW-0145">Chemotaxis</keyword>
<name>A0ABQ1FSZ1_9GAMM</name>
<evidence type="ECO:0000256" key="2">
    <source>
        <dbReference type="ARBA" id="ARBA00004162"/>
    </source>
</evidence>
<evidence type="ECO:0000313" key="12">
    <source>
        <dbReference type="Proteomes" id="UP000620046"/>
    </source>
</evidence>
<proteinExistence type="inferred from homology"/>
<comment type="caution">
    <text evidence="11">The sequence shown here is derived from an EMBL/GenBank/DDBJ whole genome shotgun (WGS) entry which is preliminary data.</text>
</comment>
<evidence type="ECO:0000256" key="6">
    <source>
        <dbReference type="ARBA" id="ARBA00022692"/>
    </source>
</evidence>
<dbReference type="Pfam" id="PF03748">
    <property type="entry name" value="FliL"/>
    <property type="match status" value="1"/>
</dbReference>
<dbReference type="EMBL" id="BMJA01000001">
    <property type="protein sequence ID" value="GGA27533.1"/>
    <property type="molecule type" value="Genomic_DNA"/>
</dbReference>
<evidence type="ECO:0000256" key="3">
    <source>
        <dbReference type="ARBA" id="ARBA00008281"/>
    </source>
</evidence>
<evidence type="ECO:0000256" key="8">
    <source>
        <dbReference type="ARBA" id="ARBA00022989"/>
    </source>
</evidence>
<comment type="similarity">
    <text evidence="3 10">Belongs to the FliL family.</text>
</comment>
<protein>
    <recommendedName>
        <fullName evidence="10">Flagellar protein FliL</fullName>
    </recommendedName>
</protein>
<dbReference type="PANTHER" id="PTHR35091">
    <property type="entry name" value="FLAGELLAR PROTEIN FLIL"/>
    <property type="match status" value="1"/>
</dbReference>
<evidence type="ECO:0000256" key="10">
    <source>
        <dbReference type="RuleBase" id="RU364125"/>
    </source>
</evidence>
<evidence type="ECO:0000256" key="9">
    <source>
        <dbReference type="ARBA" id="ARBA00023136"/>
    </source>
</evidence>
<keyword evidence="10" id="KW-0997">Cell inner membrane</keyword>
<dbReference type="RefSeq" id="WP_188793639.1">
    <property type="nucleotide sequence ID" value="NZ_BMJA01000001.1"/>
</dbReference>
<dbReference type="PANTHER" id="PTHR35091:SF2">
    <property type="entry name" value="FLAGELLAR PROTEIN FLIL"/>
    <property type="match status" value="1"/>
</dbReference>
<organism evidence="11 12">
    <name type="scientific">Dyella nitratireducens</name>
    <dbReference type="NCBI Taxonomy" id="1849580"/>
    <lineage>
        <taxon>Bacteria</taxon>
        <taxon>Pseudomonadati</taxon>
        <taxon>Pseudomonadota</taxon>
        <taxon>Gammaproteobacteria</taxon>
        <taxon>Lysobacterales</taxon>
        <taxon>Rhodanobacteraceae</taxon>
        <taxon>Dyella</taxon>
    </lineage>
</organism>
<accession>A0ABQ1FSZ1</accession>
<dbReference type="Proteomes" id="UP000620046">
    <property type="component" value="Unassembled WGS sequence"/>
</dbReference>
<comment type="function">
    <text evidence="1 10">Controls the rotational direction of flagella during chemotaxis.</text>
</comment>
<keyword evidence="4" id="KW-1003">Cell membrane</keyword>
<comment type="subcellular location">
    <subcellularLocation>
        <location evidence="10">Cell inner membrane</location>
    </subcellularLocation>
    <subcellularLocation>
        <location evidence="2">Cell membrane</location>
        <topology evidence="2">Single-pass membrane protein</topology>
    </subcellularLocation>
</comment>
<evidence type="ECO:0000256" key="4">
    <source>
        <dbReference type="ARBA" id="ARBA00022475"/>
    </source>
</evidence>
<dbReference type="InterPro" id="IPR005503">
    <property type="entry name" value="FliL"/>
</dbReference>
<evidence type="ECO:0000256" key="5">
    <source>
        <dbReference type="ARBA" id="ARBA00022500"/>
    </source>
</evidence>
<gene>
    <name evidence="11" type="ORF">GCM10010981_15340</name>
</gene>